<evidence type="ECO:0000256" key="2">
    <source>
        <dbReference type="ARBA" id="ARBA00022692"/>
    </source>
</evidence>
<gene>
    <name evidence="10" type="ORF">RZN05_18185</name>
</gene>
<dbReference type="EMBL" id="JAWJEJ010000002">
    <property type="protein sequence ID" value="MDV3458932.1"/>
    <property type="molecule type" value="Genomic_DNA"/>
</dbReference>
<evidence type="ECO:0000256" key="5">
    <source>
        <dbReference type="ARBA" id="ARBA00022989"/>
    </source>
</evidence>
<evidence type="ECO:0000313" key="10">
    <source>
        <dbReference type="EMBL" id="MDV3458932.1"/>
    </source>
</evidence>
<accession>A0ABU3YCM9</accession>
<dbReference type="SUPFAM" id="SSF52540">
    <property type="entry name" value="P-loop containing nucleoside triphosphate hydrolases"/>
    <property type="match status" value="1"/>
</dbReference>
<evidence type="ECO:0000256" key="7">
    <source>
        <dbReference type="SAM" id="Phobius"/>
    </source>
</evidence>
<feature type="domain" description="ABC transporter" evidence="8">
    <location>
        <begin position="335"/>
        <end position="569"/>
    </location>
</feature>
<dbReference type="Pfam" id="PF00664">
    <property type="entry name" value="ABC_membrane"/>
    <property type="match status" value="1"/>
</dbReference>
<keyword evidence="3" id="KW-0547">Nucleotide-binding</keyword>
<evidence type="ECO:0000259" key="8">
    <source>
        <dbReference type="PROSITE" id="PS50893"/>
    </source>
</evidence>
<dbReference type="Pfam" id="PF00005">
    <property type="entry name" value="ABC_tran"/>
    <property type="match status" value="1"/>
</dbReference>
<evidence type="ECO:0000313" key="11">
    <source>
        <dbReference type="Proteomes" id="UP001273531"/>
    </source>
</evidence>
<feature type="transmembrane region" description="Helical" evidence="7">
    <location>
        <begin position="237"/>
        <end position="261"/>
    </location>
</feature>
<feature type="transmembrane region" description="Helical" evidence="7">
    <location>
        <begin position="128"/>
        <end position="147"/>
    </location>
</feature>
<dbReference type="InterPro" id="IPR027417">
    <property type="entry name" value="P-loop_NTPase"/>
</dbReference>
<evidence type="ECO:0000256" key="4">
    <source>
        <dbReference type="ARBA" id="ARBA00022840"/>
    </source>
</evidence>
<proteinExistence type="predicted"/>
<dbReference type="GO" id="GO:0005524">
    <property type="term" value="F:ATP binding"/>
    <property type="evidence" value="ECO:0007669"/>
    <property type="project" value="UniProtKB-KW"/>
</dbReference>
<keyword evidence="6 7" id="KW-0472">Membrane</keyword>
<evidence type="ECO:0000259" key="9">
    <source>
        <dbReference type="PROSITE" id="PS50929"/>
    </source>
</evidence>
<dbReference type="InterPro" id="IPR011527">
    <property type="entry name" value="ABC1_TM_dom"/>
</dbReference>
<feature type="transmembrane region" description="Helical" evidence="7">
    <location>
        <begin position="55"/>
        <end position="74"/>
    </location>
</feature>
<feature type="domain" description="ABC transmembrane type-1" evidence="9">
    <location>
        <begin position="23"/>
        <end position="302"/>
    </location>
</feature>
<dbReference type="SMART" id="SM00382">
    <property type="entry name" value="AAA"/>
    <property type="match status" value="1"/>
</dbReference>
<comment type="caution">
    <text evidence="10">The sequence shown here is derived from an EMBL/GenBank/DDBJ whole genome shotgun (WGS) entry which is preliminary data.</text>
</comment>
<protein>
    <submittedName>
        <fullName evidence="10">ABC transporter ATP-binding protein</fullName>
    </submittedName>
</protein>
<dbReference type="CDD" id="cd07346">
    <property type="entry name" value="ABC_6TM_exporters"/>
    <property type="match status" value="1"/>
</dbReference>
<keyword evidence="2 7" id="KW-0812">Transmembrane</keyword>
<reference evidence="10 11" key="1">
    <citation type="submission" date="2023-10" db="EMBL/GenBank/DDBJ databases">
        <title>Sphingomonas sp. HF-S4 16S ribosomal RNA gene Genome sequencing and assembly.</title>
        <authorList>
            <person name="Lee H."/>
        </authorList>
    </citation>
    <scope>NUCLEOTIDE SEQUENCE [LARGE SCALE GENOMIC DNA]</scope>
    <source>
        <strain evidence="10 11">HF-S4</strain>
    </source>
</reference>
<keyword evidence="4 10" id="KW-0067">ATP-binding</keyword>
<evidence type="ECO:0000256" key="3">
    <source>
        <dbReference type="ARBA" id="ARBA00022741"/>
    </source>
</evidence>
<evidence type="ECO:0000256" key="6">
    <source>
        <dbReference type="ARBA" id="ARBA00023136"/>
    </source>
</evidence>
<evidence type="ECO:0000256" key="1">
    <source>
        <dbReference type="ARBA" id="ARBA00004651"/>
    </source>
</evidence>
<feature type="transmembrane region" description="Helical" evidence="7">
    <location>
        <begin position="153"/>
        <end position="177"/>
    </location>
</feature>
<dbReference type="PANTHER" id="PTHR43394:SF1">
    <property type="entry name" value="ATP-BINDING CASSETTE SUB-FAMILY B MEMBER 10, MITOCHONDRIAL"/>
    <property type="match status" value="1"/>
</dbReference>
<dbReference type="Proteomes" id="UP001273531">
    <property type="component" value="Unassembled WGS sequence"/>
</dbReference>
<dbReference type="SUPFAM" id="SSF90123">
    <property type="entry name" value="ABC transporter transmembrane region"/>
    <property type="match status" value="1"/>
</dbReference>
<comment type="subcellular location">
    <subcellularLocation>
        <location evidence="1">Cell membrane</location>
        <topology evidence="1">Multi-pass membrane protein</topology>
    </subcellularLocation>
</comment>
<dbReference type="Gene3D" id="1.20.1560.10">
    <property type="entry name" value="ABC transporter type 1, transmembrane domain"/>
    <property type="match status" value="1"/>
</dbReference>
<dbReference type="Gene3D" id="3.40.50.300">
    <property type="entry name" value="P-loop containing nucleotide triphosphate hydrolases"/>
    <property type="match status" value="1"/>
</dbReference>
<dbReference type="RefSeq" id="WP_317228096.1">
    <property type="nucleotide sequence ID" value="NZ_JAWJEJ010000002.1"/>
</dbReference>
<dbReference type="PROSITE" id="PS50929">
    <property type="entry name" value="ABC_TM1F"/>
    <property type="match status" value="1"/>
</dbReference>
<keyword evidence="11" id="KW-1185">Reference proteome</keyword>
<dbReference type="InterPro" id="IPR003439">
    <property type="entry name" value="ABC_transporter-like_ATP-bd"/>
</dbReference>
<dbReference type="PROSITE" id="PS00211">
    <property type="entry name" value="ABC_TRANSPORTER_1"/>
    <property type="match status" value="1"/>
</dbReference>
<dbReference type="InterPro" id="IPR017871">
    <property type="entry name" value="ABC_transporter-like_CS"/>
</dbReference>
<keyword evidence="5 7" id="KW-1133">Transmembrane helix</keyword>
<dbReference type="InterPro" id="IPR036640">
    <property type="entry name" value="ABC1_TM_sf"/>
</dbReference>
<dbReference type="PANTHER" id="PTHR43394">
    <property type="entry name" value="ATP-DEPENDENT PERMEASE MDL1, MITOCHONDRIAL"/>
    <property type="match status" value="1"/>
</dbReference>
<dbReference type="PROSITE" id="PS50893">
    <property type="entry name" value="ABC_TRANSPORTER_2"/>
    <property type="match status" value="1"/>
</dbReference>
<organism evidence="10 11">
    <name type="scientific">Sphingomonas agrestis</name>
    <dbReference type="NCBI Taxonomy" id="3080540"/>
    <lineage>
        <taxon>Bacteria</taxon>
        <taxon>Pseudomonadati</taxon>
        <taxon>Pseudomonadota</taxon>
        <taxon>Alphaproteobacteria</taxon>
        <taxon>Sphingomonadales</taxon>
        <taxon>Sphingomonadaceae</taxon>
        <taxon>Sphingomonas</taxon>
    </lineage>
</organism>
<name>A0ABU3YCM9_9SPHN</name>
<feature type="transmembrane region" description="Helical" evidence="7">
    <location>
        <begin position="21"/>
        <end position="43"/>
    </location>
</feature>
<sequence>MYSTPQLLVRIGRYLQSGIQPLLMAALLAVGSSLVASALPVVIAVTIDGRLRGSISNAQLCMIVTALAVSGWALNWGRQWLTAGLVGQTVRRLQIDATDAALAKDAAFFDRHSPGQVLSRVTGDTEGFASVLTLTLNFVSQLFLVILLGGLVFYIQIALGFLLVAIVPLLVSTTLLFRRVARTAATSTRRVMARITANVHESMAGIGVTKGFGQEDSTYREFDQLNRLSYQVYLRQGLIYSMILPVLTLLAGLGTVATLYVGGRLSQLGSLSTGEWYFAISALGALWVPLTQAASFWSLFQQGLAASERVFALIDDRDSSIRSGSEPVAALDGSIELRSVTFSYSATSKVFENLDLYIPAKQVVAIVGETGAGKSTLAKLISRSHEYDGGELLVDGRDVRSMMLADYRRQVGMVPQFPYLFNGTVAENIAYARPGAPRSDVMDVIRAIGADLWERIVPFDLDDRIDNSRRGVSVGQRQMIAVARVFLQQPSILVLDEPTASLDPATERAIQQALGRLMAGRTVLIIAHRLATVRRADRVLVLNEGAIVGDGTYQDLLKQSTHFAELHRNYYSHEAKMQPAMQAEMTRPMQI</sequence>
<dbReference type="InterPro" id="IPR003593">
    <property type="entry name" value="AAA+_ATPase"/>
</dbReference>
<dbReference type="InterPro" id="IPR039421">
    <property type="entry name" value="Type_1_exporter"/>
</dbReference>